<comment type="pathway">
    <text evidence="1">Mycotoxin biosynthesis.</text>
</comment>
<name>A0A9P5M151_9HELO</name>
<protein>
    <submittedName>
        <fullName evidence="3">Uncharacterized protein</fullName>
    </submittedName>
</protein>
<accession>A0A9P5M151</accession>
<comment type="similarity">
    <text evidence="2">Belongs to the ustYa family.</text>
</comment>
<dbReference type="AlphaFoldDB" id="A0A9P5M151"/>
<sequence length="98" mass="11023">MSAPSPLTKHIDYEWLTFENDFFHESVYRGSPTPELEKAWDELWNYGAFNVPEKMVPGFNKSSTGLRRVPEEKGGGVAGLLEGSHQIHCLVGLVPKYT</sequence>
<dbReference type="RefSeq" id="XP_038729798.1">
    <property type="nucleotide sequence ID" value="XM_038879287.1"/>
</dbReference>
<reference evidence="3 4" key="1">
    <citation type="journal article" date="2020" name="Genome Biol. Evol.">
        <title>Comparative genomics of Sclerotiniaceae.</title>
        <authorList>
            <person name="Valero Jimenez C.A."/>
            <person name="Steentjes M."/>
            <person name="Scholten O.E."/>
            <person name="Van Kan J.A.L."/>
        </authorList>
    </citation>
    <scope>NUCLEOTIDE SEQUENCE [LARGE SCALE GENOMIC DNA]</scope>
    <source>
        <strain evidence="3 4">MUCL 94</strain>
    </source>
</reference>
<dbReference type="GO" id="GO:0043386">
    <property type="term" value="P:mycotoxin biosynthetic process"/>
    <property type="evidence" value="ECO:0007669"/>
    <property type="project" value="InterPro"/>
</dbReference>
<dbReference type="Pfam" id="PF11807">
    <property type="entry name" value="UstYa"/>
    <property type="match status" value="1"/>
</dbReference>
<evidence type="ECO:0000313" key="3">
    <source>
        <dbReference type="EMBL" id="KAF7933005.1"/>
    </source>
</evidence>
<dbReference type="InterPro" id="IPR021765">
    <property type="entry name" value="UstYa-like"/>
</dbReference>
<evidence type="ECO:0000313" key="4">
    <source>
        <dbReference type="Proteomes" id="UP000710849"/>
    </source>
</evidence>
<gene>
    <name evidence="3" type="ORF">EAE97_008772</name>
</gene>
<dbReference type="PANTHER" id="PTHR33365">
    <property type="entry name" value="YALI0B05434P"/>
    <property type="match status" value="1"/>
</dbReference>
<dbReference type="Proteomes" id="UP000710849">
    <property type="component" value="Unassembled WGS sequence"/>
</dbReference>
<comment type="caution">
    <text evidence="3">The sequence shown here is derived from an EMBL/GenBank/DDBJ whole genome shotgun (WGS) entry which is preliminary data.</text>
</comment>
<keyword evidence="4" id="KW-1185">Reference proteome</keyword>
<evidence type="ECO:0000256" key="1">
    <source>
        <dbReference type="ARBA" id="ARBA00004685"/>
    </source>
</evidence>
<proteinExistence type="inferred from homology"/>
<dbReference type="PANTHER" id="PTHR33365:SF4">
    <property type="entry name" value="CYCLOCHLOROTINE BIOSYNTHESIS PROTEIN O"/>
    <property type="match status" value="1"/>
</dbReference>
<dbReference type="GeneID" id="62152360"/>
<organism evidence="3 4">
    <name type="scientific">Botrytis byssoidea</name>
    <dbReference type="NCBI Taxonomy" id="139641"/>
    <lineage>
        <taxon>Eukaryota</taxon>
        <taxon>Fungi</taxon>
        <taxon>Dikarya</taxon>
        <taxon>Ascomycota</taxon>
        <taxon>Pezizomycotina</taxon>
        <taxon>Leotiomycetes</taxon>
        <taxon>Helotiales</taxon>
        <taxon>Sclerotiniaceae</taxon>
        <taxon>Botrytis</taxon>
    </lineage>
</organism>
<evidence type="ECO:0000256" key="2">
    <source>
        <dbReference type="ARBA" id="ARBA00035112"/>
    </source>
</evidence>
<dbReference type="EMBL" id="RCSW01000019">
    <property type="protein sequence ID" value="KAF7933005.1"/>
    <property type="molecule type" value="Genomic_DNA"/>
</dbReference>